<reference evidence="2" key="1">
    <citation type="submission" date="2021-01" db="EMBL/GenBank/DDBJ databases">
        <title>Modified the classification status of verrucomicrobia.</title>
        <authorList>
            <person name="Feng X."/>
        </authorList>
    </citation>
    <scope>NUCLEOTIDE SEQUENCE</scope>
    <source>
        <strain evidence="2">KCTC 12986</strain>
    </source>
</reference>
<dbReference type="InterPro" id="IPR050126">
    <property type="entry name" value="Ap4A_hydrolase"/>
</dbReference>
<dbReference type="Gene3D" id="3.60.21.10">
    <property type="match status" value="1"/>
</dbReference>
<dbReference type="GO" id="GO:0110154">
    <property type="term" value="P:RNA decapping"/>
    <property type="evidence" value="ECO:0007669"/>
    <property type="project" value="TreeGrafter"/>
</dbReference>
<dbReference type="Proteomes" id="UP000604083">
    <property type="component" value="Unassembled WGS sequence"/>
</dbReference>
<dbReference type="InterPro" id="IPR004843">
    <property type="entry name" value="Calcineurin-like_PHP"/>
</dbReference>
<proteinExistence type="predicted"/>
<dbReference type="Pfam" id="PF00149">
    <property type="entry name" value="Metallophos"/>
    <property type="match status" value="1"/>
</dbReference>
<dbReference type="CDD" id="cd00144">
    <property type="entry name" value="MPP_PPP_family"/>
    <property type="match status" value="1"/>
</dbReference>
<keyword evidence="3" id="KW-1185">Reference proteome</keyword>
<evidence type="ECO:0000259" key="1">
    <source>
        <dbReference type="Pfam" id="PF00149"/>
    </source>
</evidence>
<organism evidence="2 3">
    <name type="scientific">Roseibacillus ishigakijimensis</name>
    <dbReference type="NCBI Taxonomy" id="454146"/>
    <lineage>
        <taxon>Bacteria</taxon>
        <taxon>Pseudomonadati</taxon>
        <taxon>Verrucomicrobiota</taxon>
        <taxon>Verrucomicrobiia</taxon>
        <taxon>Verrucomicrobiales</taxon>
        <taxon>Verrucomicrobiaceae</taxon>
        <taxon>Roseibacillus</taxon>
    </lineage>
</organism>
<accession>A0A934VN49</accession>
<dbReference type="PANTHER" id="PTHR42850">
    <property type="entry name" value="METALLOPHOSPHOESTERASE"/>
    <property type="match status" value="1"/>
</dbReference>
<dbReference type="RefSeq" id="WP_200392084.1">
    <property type="nucleotide sequence ID" value="NZ_JAENIO010000028.1"/>
</dbReference>
<dbReference type="PANTHER" id="PTHR42850:SF4">
    <property type="entry name" value="ZINC-DEPENDENT ENDOPOLYPHOSPHATASE"/>
    <property type="match status" value="1"/>
</dbReference>
<name>A0A934VN49_9BACT</name>
<evidence type="ECO:0000313" key="2">
    <source>
        <dbReference type="EMBL" id="MBK1834650.1"/>
    </source>
</evidence>
<gene>
    <name evidence="2" type="ORF">JIN78_11310</name>
</gene>
<dbReference type="GO" id="GO:0016791">
    <property type="term" value="F:phosphatase activity"/>
    <property type="evidence" value="ECO:0007669"/>
    <property type="project" value="TreeGrafter"/>
</dbReference>
<dbReference type="SUPFAM" id="SSF56300">
    <property type="entry name" value="Metallo-dependent phosphatases"/>
    <property type="match status" value="1"/>
</dbReference>
<dbReference type="EMBL" id="JAENIO010000028">
    <property type="protein sequence ID" value="MBK1834650.1"/>
    <property type="molecule type" value="Genomic_DNA"/>
</dbReference>
<dbReference type="GO" id="GO:0008803">
    <property type="term" value="F:bis(5'-nucleosyl)-tetraphosphatase (symmetrical) activity"/>
    <property type="evidence" value="ECO:0007669"/>
    <property type="project" value="TreeGrafter"/>
</dbReference>
<protein>
    <submittedName>
        <fullName evidence="2">Serine/threonine protein phosphatase</fullName>
    </submittedName>
</protein>
<sequence>MTYVFGDIHGCLNSFNLLLKELSPRAEDTIVTLGDYIDRGPCSKGVIDRLIALRQELTVITLRGNHEMMMQEARNGPPASSFWLLNGGIETLHSFYTRSLAAIPPSYWDFFAQLAPYHESESILFCHATPPPDKAAADCDEEELLWLRFRDLQPREDGRLLICGHTPQKDRLPKLERGHLCLDTGSGHGGYLTALTVETGDFLQANEEGELRRGHLPLPKKAD</sequence>
<dbReference type="AlphaFoldDB" id="A0A934VN49"/>
<comment type="caution">
    <text evidence="2">The sequence shown here is derived from an EMBL/GenBank/DDBJ whole genome shotgun (WGS) entry which is preliminary data.</text>
</comment>
<dbReference type="GO" id="GO:0005737">
    <property type="term" value="C:cytoplasm"/>
    <property type="evidence" value="ECO:0007669"/>
    <property type="project" value="TreeGrafter"/>
</dbReference>
<evidence type="ECO:0000313" key="3">
    <source>
        <dbReference type="Proteomes" id="UP000604083"/>
    </source>
</evidence>
<feature type="domain" description="Calcineurin-like phosphoesterase" evidence="1">
    <location>
        <begin position="3"/>
        <end position="168"/>
    </location>
</feature>
<dbReference type="InterPro" id="IPR029052">
    <property type="entry name" value="Metallo-depent_PP-like"/>
</dbReference>